<dbReference type="NCBIfam" id="NF002294">
    <property type="entry name" value="PRK01221.1"/>
    <property type="match status" value="1"/>
</dbReference>
<evidence type="ECO:0000313" key="3">
    <source>
        <dbReference type="EMBL" id="BAJ48275.1"/>
    </source>
</evidence>
<dbReference type="InterPro" id="IPR036982">
    <property type="entry name" value="Deoxyhypusine_synthase_sf"/>
</dbReference>
<dbReference type="EMBL" id="BA000048">
    <property type="protein sequence ID" value="BAJ51093.1"/>
    <property type="molecule type" value="Genomic_DNA"/>
</dbReference>
<evidence type="ECO:0000256" key="1">
    <source>
        <dbReference type="ARBA" id="ARBA00009892"/>
    </source>
</evidence>
<dbReference type="GO" id="GO:0005737">
    <property type="term" value="C:cytoplasm"/>
    <property type="evidence" value="ECO:0007669"/>
    <property type="project" value="TreeGrafter"/>
</dbReference>
<dbReference type="GO" id="GO:0034038">
    <property type="term" value="F:deoxyhypusine synthase activity"/>
    <property type="evidence" value="ECO:0007669"/>
    <property type="project" value="UniProtKB-EC"/>
</dbReference>
<dbReference type="KEGG" id="csu:CSUB_C1242"/>
<protein>
    <submittedName>
        <fullName evidence="3">Deoxyhypusine synthase</fullName>
        <ecNumber evidence="3">2.5.1.46</ecNumber>
    </submittedName>
</protein>
<reference evidence="3 5" key="1">
    <citation type="journal article" date="2005" name="Environ. Microbiol.">
        <title>Genetic and functional properties of uncultivated thermophilic crenarchaeotes from a subsurface gold mine as revealed by analysis of genome fragments.</title>
        <authorList>
            <person name="Nunoura T."/>
            <person name="Hirayama H."/>
            <person name="Takami H."/>
            <person name="Oida H."/>
            <person name="Nishi S."/>
            <person name="Shimamura S."/>
            <person name="Suzuki Y."/>
            <person name="Inagaki F."/>
            <person name="Takai K."/>
            <person name="Nealson K.H."/>
            <person name="Horikoshi K."/>
        </authorList>
    </citation>
    <scope>NUCLEOTIDE SEQUENCE [LARGE SCALE GENOMIC DNA]</scope>
</reference>
<organism evidence="3 5">
    <name type="scientific">Caldiarchaeum subterraneum</name>
    <dbReference type="NCBI Taxonomy" id="311458"/>
    <lineage>
        <taxon>Archaea</taxon>
        <taxon>Nitrososphaerota</taxon>
        <taxon>Candidatus Caldarchaeales</taxon>
        <taxon>Candidatus Caldarchaeaceae</taxon>
        <taxon>Candidatus Caldarchaeum</taxon>
    </lineage>
</organism>
<evidence type="ECO:0000313" key="5">
    <source>
        <dbReference type="Proteomes" id="UP000008120"/>
    </source>
</evidence>
<evidence type="ECO:0000256" key="2">
    <source>
        <dbReference type="ARBA" id="ARBA00023027"/>
    </source>
</evidence>
<dbReference type="InterPro" id="IPR029035">
    <property type="entry name" value="DHS-like_NAD/FAD-binding_dom"/>
</dbReference>
<proteinExistence type="inferred from homology"/>
<dbReference type="Proteomes" id="UP000008120">
    <property type="component" value="Chromosome"/>
</dbReference>
<dbReference type="SUPFAM" id="SSF52467">
    <property type="entry name" value="DHS-like NAD/FAD-binding domain"/>
    <property type="match status" value="1"/>
</dbReference>
<comment type="similarity">
    <text evidence="1">Belongs to the deoxyhypusine synthase family.</text>
</comment>
<dbReference type="Gene3D" id="3.40.910.10">
    <property type="entry name" value="Deoxyhypusine synthase"/>
    <property type="match status" value="1"/>
</dbReference>
<dbReference type="EMBL" id="AP011861">
    <property type="protein sequence ID" value="BAJ48275.1"/>
    <property type="molecule type" value="Genomic_DNA"/>
</dbReference>
<dbReference type="BioCyc" id="CCAL311458:G131R-1256-MONOMER"/>
<dbReference type="AlphaFoldDB" id="E6N7K6"/>
<dbReference type="STRING" id="311458.CSUB_C1242"/>
<dbReference type="PANTHER" id="PTHR11703:SF0">
    <property type="entry name" value="DEOXYHYPUSINE SYNTHASE"/>
    <property type="match status" value="1"/>
</dbReference>
<evidence type="ECO:0000313" key="4">
    <source>
        <dbReference type="EMBL" id="BAJ51093.1"/>
    </source>
</evidence>
<dbReference type="Pfam" id="PF01916">
    <property type="entry name" value="DS"/>
    <property type="match status" value="1"/>
</dbReference>
<name>E6N7K6_CALS0</name>
<sequence length="317" mass="35816">MFRGFIAGDSADKFMYVEDVRLVKGCSAAELLRMMGRMGGFMGAHLAEAYQLLRDVLSDRECLRMVSFTGNLVATGLRGVLVEMLRRKWFDLVFTTCGAVDHDIARTRSRYRIGSFDADDWELAEKNIHRLGNVYIDQQSYGLVVEREVAELVGELGHGAELPVYEVLWRVGEKLGSENSWLYWCHRHKVPVMVPGIFDGAFGYQLWLRGKIRLSYEKDQNLLNEVMWSSRRKAGLIIGGGISKHHLLWWSQFGGEGLEAAVYISTADEYDGSLSGARPREAVTWHKISSKARHVFVKTDATVALPILVLALLEELE</sequence>
<dbReference type="EC" id="2.5.1.46" evidence="3"/>
<keyword evidence="3" id="KW-0808">Transferase</keyword>
<accession>E6N7K6</accession>
<reference evidence="3 5" key="2">
    <citation type="journal article" date="2011" name="Nucleic Acids Res.">
        <title>Insights into the evolution of Archaea and eukaryotic protein modifier systems revealed by the genome of a novel archaeal group.</title>
        <authorList>
            <person name="Nunoura T."/>
            <person name="Takaki Y."/>
            <person name="Kakuta J."/>
            <person name="Nishi S."/>
            <person name="Sugahara J."/>
            <person name="Kazama H."/>
            <person name="Chee G."/>
            <person name="Hattori M."/>
            <person name="Kanai A."/>
            <person name="Atomi H."/>
            <person name="Takai K."/>
            <person name="Takami H."/>
        </authorList>
    </citation>
    <scope>NUCLEOTIDE SEQUENCE [LARGE SCALE GENOMIC DNA]</scope>
</reference>
<dbReference type="InterPro" id="IPR002773">
    <property type="entry name" value="Deoxyhypusine_synthase"/>
</dbReference>
<keyword evidence="2" id="KW-0520">NAD</keyword>
<gene>
    <name evidence="4" type="ORF">CSUB_C1242</name>
    <name evidence="3" type="ORF">HGMM_F31B05C11</name>
</gene>
<dbReference type="PANTHER" id="PTHR11703">
    <property type="entry name" value="DEOXYHYPUSINE SYNTHASE"/>
    <property type="match status" value="1"/>
</dbReference>